<feature type="non-terminal residue" evidence="2">
    <location>
        <position position="1"/>
    </location>
</feature>
<proteinExistence type="predicted"/>
<sequence>RSADADPRAHPAPGRPVRGGAV</sequence>
<organism evidence="2">
    <name type="scientific">uncultured Gemmatimonadaceae bacterium</name>
    <dbReference type="NCBI Taxonomy" id="246130"/>
    <lineage>
        <taxon>Bacteria</taxon>
        <taxon>Pseudomonadati</taxon>
        <taxon>Gemmatimonadota</taxon>
        <taxon>Gemmatimonadia</taxon>
        <taxon>Gemmatimonadales</taxon>
        <taxon>Gemmatimonadaceae</taxon>
        <taxon>environmental samples</taxon>
    </lineage>
</organism>
<reference evidence="2" key="1">
    <citation type="submission" date="2020-02" db="EMBL/GenBank/DDBJ databases">
        <authorList>
            <person name="Meier V. D."/>
        </authorList>
    </citation>
    <scope>NUCLEOTIDE SEQUENCE</scope>
    <source>
        <strain evidence="2">AVDCRST_MAG11</strain>
    </source>
</reference>
<evidence type="ECO:0000313" key="2">
    <source>
        <dbReference type="EMBL" id="CAA9302407.1"/>
    </source>
</evidence>
<dbReference type="EMBL" id="CADCTU010000203">
    <property type="protein sequence ID" value="CAA9302407.1"/>
    <property type="molecule type" value="Genomic_DNA"/>
</dbReference>
<dbReference type="AlphaFoldDB" id="A0A6J4KEA3"/>
<feature type="region of interest" description="Disordered" evidence="1">
    <location>
        <begin position="1"/>
        <end position="22"/>
    </location>
</feature>
<accession>A0A6J4KEA3</accession>
<name>A0A6J4KEA3_9BACT</name>
<evidence type="ECO:0000256" key="1">
    <source>
        <dbReference type="SAM" id="MobiDB-lite"/>
    </source>
</evidence>
<gene>
    <name evidence="2" type="ORF">AVDCRST_MAG11-930</name>
</gene>
<feature type="non-terminal residue" evidence="2">
    <location>
        <position position="22"/>
    </location>
</feature>
<protein>
    <submittedName>
        <fullName evidence="2">Uncharacterized protein</fullName>
    </submittedName>
</protein>